<dbReference type="Proteomes" id="UP000800093">
    <property type="component" value="Unassembled WGS sequence"/>
</dbReference>
<keyword evidence="3" id="KW-1185">Reference proteome</keyword>
<organism evidence="2 3">
    <name type="scientific">Lojkania enalia</name>
    <dbReference type="NCBI Taxonomy" id="147567"/>
    <lineage>
        <taxon>Eukaryota</taxon>
        <taxon>Fungi</taxon>
        <taxon>Dikarya</taxon>
        <taxon>Ascomycota</taxon>
        <taxon>Pezizomycotina</taxon>
        <taxon>Dothideomycetes</taxon>
        <taxon>Pleosporomycetidae</taxon>
        <taxon>Pleosporales</taxon>
        <taxon>Pleosporales incertae sedis</taxon>
        <taxon>Lojkania</taxon>
    </lineage>
</organism>
<accession>A0A9P4TQR7</accession>
<comment type="caution">
    <text evidence="2">The sequence shown here is derived from an EMBL/GenBank/DDBJ whole genome shotgun (WGS) entry which is preliminary data.</text>
</comment>
<proteinExistence type="predicted"/>
<protein>
    <submittedName>
        <fullName evidence="2">Uncharacterized protein</fullName>
    </submittedName>
</protein>
<gene>
    <name evidence="2" type="ORF">CC78DRAFT_574413</name>
</gene>
<feature type="region of interest" description="Disordered" evidence="1">
    <location>
        <begin position="72"/>
        <end position="118"/>
    </location>
</feature>
<sequence length="207" mass="22815">MDTRITVTPSMLSSAAIVPGKYGKAEDNLSGASTALYPRQGQSRRVSRSNPTIIHLSYCSNVLLLINPPHHATQRSKSVPRGNLQARSWKQPLSPPPGTAHGRRSPTKRHSPALTSRHTAASYRYAEASHSHCIPFAWYTKRSHNPASRAQTHLNELVKGHGQRTGKRLTVAASWSKPLLRLRCAQGPLSGRRAFLRPLYSLPRVPA</sequence>
<dbReference type="EMBL" id="ML986580">
    <property type="protein sequence ID" value="KAF2270277.1"/>
    <property type="molecule type" value="Genomic_DNA"/>
</dbReference>
<feature type="compositionally biased region" description="Basic residues" evidence="1">
    <location>
        <begin position="101"/>
        <end position="111"/>
    </location>
</feature>
<evidence type="ECO:0000313" key="3">
    <source>
        <dbReference type="Proteomes" id="UP000800093"/>
    </source>
</evidence>
<name>A0A9P4TQR7_9PLEO</name>
<evidence type="ECO:0000256" key="1">
    <source>
        <dbReference type="SAM" id="MobiDB-lite"/>
    </source>
</evidence>
<dbReference type="AlphaFoldDB" id="A0A9P4TQR7"/>
<reference evidence="3" key="1">
    <citation type="journal article" date="2020" name="Stud. Mycol.">
        <title>101 Dothideomycetes genomes: A test case for predicting lifestyles and emergence of pathogens.</title>
        <authorList>
            <person name="Haridas S."/>
            <person name="Albert R."/>
            <person name="Binder M."/>
            <person name="Bloem J."/>
            <person name="LaButti K."/>
            <person name="Salamov A."/>
            <person name="Andreopoulos B."/>
            <person name="Baker S."/>
            <person name="Barry K."/>
            <person name="Bills G."/>
            <person name="Bluhm B."/>
            <person name="Cannon C."/>
            <person name="Castanera R."/>
            <person name="Culley D."/>
            <person name="Daum C."/>
            <person name="Ezra D."/>
            <person name="Gonzalez J."/>
            <person name="Henrissat B."/>
            <person name="Kuo A."/>
            <person name="Liang C."/>
            <person name="Lipzen A."/>
            <person name="Lutzoni F."/>
            <person name="Magnuson J."/>
            <person name="Mondo S."/>
            <person name="Nolan M."/>
            <person name="Ohm R."/>
            <person name="Pangilinan J."/>
            <person name="Park H.-J."/>
            <person name="Ramirez L."/>
            <person name="Alfaro M."/>
            <person name="Sun H."/>
            <person name="Tritt A."/>
            <person name="Yoshinaga Y."/>
            <person name="Zwiers L.-H."/>
            <person name="Turgeon B."/>
            <person name="Goodwin S."/>
            <person name="Spatafora J."/>
            <person name="Crous P."/>
            <person name="Grigoriev I."/>
        </authorList>
    </citation>
    <scope>NUCLEOTIDE SEQUENCE [LARGE SCALE GENOMIC DNA]</scope>
    <source>
        <strain evidence="3">CBS 304.66</strain>
    </source>
</reference>
<evidence type="ECO:0000313" key="2">
    <source>
        <dbReference type="EMBL" id="KAF2270277.1"/>
    </source>
</evidence>